<dbReference type="Proteomes" id="UP000294835">
    <property type="component" value="Unassembled WGS sequence"/>
</dbReference>
<name>A0A4R2Q3L5_9RHOB</name>
<gene>
    <name evidence="2" type="ORF">EV662_103215</name>
</gene>
<organism evidence="2 3">
    <name type="scientific">Rhodovulum marinum</name>
    <dbReference type="NCBI Taxonomy" id="320662"/>
    <lineage>
        <taxon>Bacteria</taxon>
        <taxon>Pseudomonadati</taxon>
        <taxon>Pseudomonadota</taxon>
        <taxon>Alphaproteobacteria</taxon>
        <taxon>Rhodobacterales</taxon>
        <taxon>Paracoccaceae</taxon>
        <taxon>Rhodovulum</taxon>
    </lineage>
</organism>
<reference evidence="2 3" key="1">
    <citation type="submission" date="2019-03" db="EMBL/GenBank/DDBJ databases">
        <title>Genomic Encyclopedia of Type Strains, Phase IV (KMG-IV): sequencing the most valuable type-strain genomes for metagenomic binning, comparative biology and taxonomic classification.</title>
        <authorList>
            <person name="Goeker M."/>
        </authorList>
    </citation>
    <scope>NUCLEOTIDE SEQUENCE [LARGE SCALE GENOMIC DNA]</scope>
    <source>
        <strain evidence="2 3">DSM 18063</strain>
    </source>
</reference>
<keyword evidence="1" id="KW-0472">Membrane</keyword>
<dbReference type="EMBL" id="SLXP01000003">
    <property type="protein sequence ID" value="TCP42308.1"/>
    <property type="molecule type" value="Genomic_DNA"/>
</dbReference>
<dbReference type="RefSeq" id="WP_165915545.1">
    <property type="nucleotide sequence ID" value="NZ_SLXP01000003.1"/>
</dbReference>
<dbReference type="AlphaFoldDB" id="A0A4R2Q3L5"/>
<proteinExistence type="predicted"/>
<protein>
    <submittedName>
        <fullName evidence="2">Uncharacterized protein</fullName>
    </submittedName>
</protein>
<comment type="caution">
    <text evidence="2">The sequence shown here is derived from an EMBL/GenBank/DDBJ whole genome shotgun (WGS) entry which is preliminary data.</text>
</comment>
<evidence type="ECO:0000313" key="3">
    <source>
        <dbReference type="Proteomes" id="UP000294835"/>
    </source>
</evidence>
<keyword evidence="1" id="KW-0812">Transmembrane</keyword>
<evidence type="ECO:0000256" key="1">
    <source>
        <dbReference type="SAM" id="Phobius"/>
    </source>
</evidence>
<keyword evidence="1" id="KW-1133">Transmembrane helix</keyword>
<evidence type="ECO:0000313" key="2">
    <source>
        <dbReference type="EMBL" id="TCP42308.1"/>
    </source>
</evidence>
<sequence>MIRRDNRNVSKVRGVHAPSPKPTIAGGLWLALLVTLPLAGIYGAVALALWLLG</sequence>
<accession>A0A4R2Q3L5</accession>
<feature type="transmembrane region" description="Helical" evidence="1">
    <location>
        <begin position="28"/>
        <end position="52"/>
    </location>
</feature>
<keyword evidence="3" id="KW-1185">Reference proteome</keyword>